<comment type="similarity">
    <text evidence="4">Belongs to the methyl-accepting chemotaxis (MCP) protein family.</text>
</comment>
<evidence type="ECO:0000313" key="11">
    <source>
        <dbReference type="Proteomes" id="UP000256845"/>
    </source>
</evidence>
<dbReference type="CDD" id="cd06225">
    <property type="entry name" value="HAMP"/>
    <property type="match status" value="1"/>
</dbReference>
<dbReference type="RefSeq" id="WP_181905276.1">
    <property type="nucleotide sequence ID" value="NZ_QRDW01000003.1"/>
</dbReference>
<proteinExistence type="inferred from homology"/>
<keyword evidence="11" id="KW-1185">Reference proteome</keyword>
<evidence type="ECO:0000313" key="10">
    <source>
        <dbReference type="EMBL" id="RED51301.1"/>
    </source>
</evidence>
<evidence type="ECO:0000259" key="9">
    <source>
        <dbReference type="PROSITE" id="PS50885"/>
    </source>
</evidence>
<keyword evidence="6" id="KW-0812">Transmembrane</keyword>
<reference evidence="10 11" key="1">
    <citation type="submission" date="2018-07" db="EMBL/GenBank/DDBJ databases">
        <title>Genomic Encyclopedia of Type Strains, Phase III (KMG-III): the genomes of soil and plant-associated and newly described type strains.</title>
        <authorList>
            <person name="Whitman W."/>
        </authorList>
    </citation>
    <scope>NUCLEOTIDE SEQUENCE [LARGE SCALE GENOMIC DNA]</scope>
    <source>
        <strain evidence="10 11">CECT 8488</strain>
    </source>
</reference>
<dbReference type="GO" id="GO:0004888">
    <property type="term" value="F:transmembrane signaling receptor activity"/>
    <property type="evidence" value="ECO:0007669"/>
    <property type="project" value="InterPro"/>
</dbReference>
<keyword evidence="2" id="KW-1003">Cell membrane</keyword>
<dbReference type="Pfam" id="PF00015">
    <property type="entry name" value="MCPsignal"/>
    <property type="match status" value="1"/>
</dbReference>
<dbReference type="Gene3D" id="1.10.287.950">
    <property type="entry name" value="Methyl-accepting chemotaxis protein"/>
    <property type="match status" value="1"/>
</dbReference>
<evidence type="ECO:0000256" key="6">
    <source>
        <dbReference type="SAM" id="Phobius"/>
    </source>
</evidence>
<keyword evidence="2" id="KW-0997">Cell inner membrane</keyword>
<dbReference type="InterPro" id="IPR004090">
    <property type="entry name" value="Chemotax_Me-accpt_rcpt"/>
</dbReference>
<evidence type="ECO:0000259" key="7">
    <source>
        <dbReference type="PROSITE" id="PS50111"/>
    </source>
</evidence>
<evidence type="ECO:0000259" key="8">
    <source>
        <dbReference type="PROSITE" id="PS50192"/>
    </source>
</evidence>
<comment type="caution">
    <text evidence="10">The sequence shown here is derived from an EMBL/GenBank/DDBJ whole genome shotgun (WGS) entry which is preliminary data.</text>
</comment>
<dbReference type="PROSITE" id="PS50192">
    <property type="entry name" value="T_SNARE"/>
    <property type="match status" value="1"/>
</dbReference>
<dbReference type="Gene3D" id="6.10.340.10">
    <property type="match status" value="1"/>
</dbReference>
<organism evidence="10 11">
    <name type="scientific">Aestuariispira insulae</name>
    <dbReference type="NCBI Taxonomy" id="1461337"/>
    <lineage>
        <taxon>Bacteria</taxon>
        <taxon>Pseudomonadati</taxon>
        <taxon>Pseudomonadota</taxon>
        <taxon>Alphaproteobacteria</taxon>
        <taxon>Rhodospirillales</taxon>
        <taxon>Kiloniellaceae</taxon>
        <taxon>Aestuariispira</taxon>
    </lineage>
</organism>
<protein>
    <submittedName>
        <fullName evidence="10">Methyl-accepting chemotaxis protein</fullName>
    </submittedName>
</protein>
<evidence type="ECO:0000256" key="2">
    <source>
        <dbReference type="ARBA" id="ARBA00022519"/>
    </source>
</evidence>
<dbReference type="Pfam" id="PF00672">
    <property type="entry name" value="HAMP"/>
    <property type="match status" value="1"/>
</dbReference>
<dbReference type="PANTHER" id="PTHR32089">
    <property type="entry name" value="METHYL-ACCEPTING CHEMOTAXIS PROTEIN MCPB"/>
    <property type="match status" value="1"/>
</dbReference>
<dbReference type="PROSITE" id="PS50885">
    <property type="entry name" value="HAMP"/>
    <property type="match status" value="1"/>
</dbReference>
<dbReference type="EMBL" id="QRDW01000003">
    <property type="protein sequence ID" value="RED51301.1"/>
    <property type="molecule type" value="Genomic_DNA"/>
</dbReference>
<dbReference type="PRINTS" id="PR00260">
    <property type="entry name" value="CHEMTRNSDUCR"/>
</dbReference>
<dbReference type="PANTHER" id="PTHR32089:SF112">
    <property type="entry name" value="LYSOZYME-LIKE PROTEIN-RELATED"/>
    <property type="match status" value="1"/>
</dbReference>
<keyword evidence="6" id="KW-1133">Transmembrane helix</keyword>
<dbReference type="SMART" id="SM00304">
    <property type="entry name" value="HAMP"/>
    <property type="match status" value="1"/>
</dbReference>
<dbReference type="SMART" id="SM00283">
    <property type="entry name" value="MA"/>
    <property type="match status" value="1"/>
</dbReference>
<evidence type="ECO:0000256" key="5">
    <source>
        <dbReference type="PROSITE-ProRule" id="PRU00284"/>
    </source>
</evidence>
<accession>A0A3D9HPR1</accession>
<feature type="domain" description="Methyl-accepting transducer" evidence="7">
    <location>
        <begin position="312"/>
        <end position="541"/>
    </location>
</feature>
<feature type="domain" description="HAMP" evidence="9">
    <location>
        <begin position="212"/>
        <end position="265"/>
    </location>
</feature>
<dbReference type="Proteomes" id="UP000256845">
    <property type="component" value="Unassembled WGS sequence"/>
</dbReference>
<dbReference type="PROSITE" id="PS50111">
    <property type="entry name" value="CHEMOTAXIS_TRANSDUC_2"/>
    <property type="match status" value="1"/>
</dbReference>
<comment type="subcellular location">
    <subcellularLocation>
        <location evidence="1">Cell inner membrane</location>
        <topology evidence="1">Multi-pass membrane protein</topology>
    </subcellularLocation>
</comment>
<feature type="transmembrane region" description="Helical" evidence="6">
    <location>
        <begin position="190"/>
        <end position="210"/>
    </location>
</feature>
<evidence type="ECO:0000256" key="4">
    <source>
        <dbReference type="ARBA" id="ARBA00029447"/>
    </source>
</evidence>
<dbReference type="GO" id="GO:0006935">
    <property type="term" value="P:chemotaxis"/>
    <property type="evidence" value="ECO:0007669"/>
    <property type="project" value="InterPro"/>
</dbReference>
<sequence length="562" mass="60571">MPWFRNLKITRKLAVGLGILLLVLLLFSLFTFLQNRHVEAVAKESAKAYETTVKLREVQVELLDMSSLVRGVLVTGNDYLIGIYDNVSMAFDRDIEILIQLYEGDPEGQAIARDLKKTVTDLRNNVYSKQLEMMLDPARQAQAREMEIKGESWPFIEKVLNNVGKATERQAELLAQKRSATQAAYRQNDLVALISTIAAVALSIVTAILLSRSIGRPIMTITGTMRALADRTMDVEIPHTKRRDEIGDMGRAVQVFRDNMVRADELAAEQQRAQAAQLEAGRRLENLTNDFDGRVGEVLSRVEAANDIMSGSASEMQAIASDTQEKSVIVVSSANEASSNVETVAAATEELLASIQEISAQASKSSNVAHEASDVAKETRNTVRALEVSANRIGEVVALITDIAEQTNLLALNATIEAARAGDAGKGFAVVANEVKNLATQTAKATDEISSQVTGIQSTTGHSVKAIERVADIISEITEIASGIAAAVEEQSAATREIAENVNQASVGTGQVTEAMNDISQACDATGGAAQKVRSAVDDLTEQAGSLNREVRSFLEAVKKSD</sequence>
<feature type="domain" description="T-SNARE coiled-coil homology" evidence="8">
    <location>
        <begin position="457"/>
        <end position="519"/>
    </location>
</feature>
<evidence type="ECO:0000256" key="1">
    <source>
        <dbReference type="ARBA" id="ARBA00004429"/>
    </source>
</evidence>
<dbReference type="GO" id="GO:0005886">
    <property type="term" value="C:plasma membrane"/>
    <property type="evidence" value="ECO:0007669"/>
    <property type="project" value="UniProtKB-SubCell"/>
</dbReference>
<dbReference type="SUPFAM" id="SSF58104">
    <property type="entry name" value="Methyl-accepting chemotaxis protein (MCP) signaling domain"/>
    <property type="match status" value="1"/>
</dbReference>
<gene>
    <name evidence="10" type="ORF">DFP90_103101</name>
</gene>
<dbReference type="InterPro" id="IPR000727">
    <property type="entry name" value="T_SNARE_dom"/>
</dbReference>
<evidence type="ECO:0000256" key="3">
    <source>
        <dbReference type="ARBA" id="ARBA00023224"/>
    </source>
</evidence>
<dbReference type="InterPro" id="IPR003660">
    <property type="entry name" value="HAMP_dom"/>
</dbReference>
<dbReference type="InterPro" id="IPR004089">
    <property type="entry name" value="MCPsignal_dom"/>
</dbReference>
<name>A0A3D9HPR1_9PROT</name>
<dbReference type="GO" id="GO:0007165">
    <property type="term" value="P:signal transduction"/>
    <property type="evidence" value="ECO:0007669"/>
    <property type="project" value="UniProtKB-KW"/>
</dbReference>
<keyword evidence="3 5" id="KW-0807">Transducer</keyword>
<keyword evidence="6" id="KW-0472">Membrane</keyword>
<dbReference type="AlphaFoldDB" id="A0A3D9HPR1"/>